<dbReference type="Pfam" id="PF02910">
    <property type="entry name" value="Succ_DH_flav_C"/>
    <property type="match status" value="1"/>
</dbReference>
<dbReference type="InterPro" id="IPR027477">
    <property type="entry name" value="Succ_DH/fumarate_Rdtase_cat_sf"/>
</dbReference>
<accession>A0ABT2PHX8</accession>
<evidence type="ECO:0000313" key="15">
    <source>
        <dbReference type="Proteomes" id="UP001525968"/>
    </source>
</evidence>
<feature type="domain" description="Fumarate reductase/succinate dehydrogenase flavoprotein-like C-terminal" evidence="13">
    <location>
        <begin position="434"/>
        <end position="513"/>
    </location>
</feature>
<keyword evidence="8 11" id="KW-0560">Oxidoreductase</keyword>
<dbReference type="SUPFAM" id="SSF51905">
    <property type="entry name" value="FAD/NAD(P)-binding domain"/>
    <property type="match status" value="1"/>
</dbReference>
<dbReference type="Gene3D" id="3.50.50.60">
    <property type="entry name" value="FAD/NAD(P)-binding domain"/>
    <property type="match status" value="1"/>
</dbReference>
<comment type="subcellular location">
    <subcellularLocation>
        <location evidence="11">Cytoplasm</location>
    </subcellularLocation>
</comment>
<comment type="similarity">
    <text evidence="3 11">Belongs to the FAD-dependent oxidoreductase 2 family. NadB subfamily.</text>
</comment>
<evidence type="ECO:0000256" key="4">
    <source>
        <dbReference type="ARBA" id="ARBA00012173"/>
    </source>
</evidence>
<evidence type="ECO:0000256" key="5">
    <source>
        <dbReference type="ARBA" id="ARBA00022630"/>
    </source>
</evidence>
<dbReference type="Gene3D" id="3.90.700.10">
    <property type="entry name" value="Succinate dehydrogenase/fumarate reductase flavoprotein, catalytic domain"/>
    <property type="match status" value="1"/>
</dbReference>
<proteinExistence type="inferred from homology"/>
<evidence type="ECO:0000256" key="9">
    <source>
        <dbReference type="ARBA" id="ARBA00048305"/>
    </source>
</evidence>
<evidence type="ECO:0000256" key="7">
    <source>
        <dbReference type="ARBA" id="ARBA00022827"/>
    </source>
</evidence>
<protein>
    <recommendedName>
        <fullName evidence="4 10">L-aspartate oxidase</fullName>
        <ecNumber evidence="4 10">1.4.3.16</ecNumber>
    </recommendedName>
</protein>
<evidence type="ECO:0000313" key="14">
    <source>
        <dbReference type="EMBL" id="MCT9810074.1"/>
    </source>
</evidence>
<comment type="function">
    <text evidence="11">Catalyzes the oxidation of L-aspartate to iminoaspartate.</text>
</comment>
<comment type="caution">
    <text evidence="14">The sequence shown here is derived from an EMBL/GenBank/DDBJ whole genome shotgun (WGS) entry which is preliminary data.</text>
</comment>
<dbReference type="Pfam" id="PF00890">
    <property type="entry name" value="FAD_binding_2"/>
    <property type="match status" value="1"/>
</dbReference>
<evidence type="ECO:0000256" key="11">
    <source>
        <dbReference type="RuleBase" id="RU362049"/>
    </source>
</evidence>
<sequence>MALHDFDVLIVGSGLAGLTAALQLAATHRVAVLTKRGLDDGASNQAQGGIAAVLAEDDSFDAHINDTLIAGAGLSDLPATRQVVENAPAAIAWLQSLGVPFSEEDGQLHLTREGGHSARRIVHATDATGAAVQRQLIDTVRKTPGITVLENHTLVDVITSTKLGQPGAPRCLGLYALNGSTDQVDTFRAPHTILATGGAGKVYLYTTNPDTATGDGIAAAWRAGCRVANLEFIQFHPTCLYHPHAKSFLISEAVRGEGGQLKLPAALGGARFMDAHDERAELAPRDIVARAIDFEMKKHGLDCVYLDISHQSPEFLQAHFPNIQAKCLELGIDITREPIPVVPAAHYTCGGVLTDLAGRTDIQGLMAIGETACTGLHGANRLASNSLLECMVFAQSATRAIREAAPQTACALPDWDDSQVTDADEAVVIAHNWDELRRFMWNYVGIVRSNKRLERAARRIALLTAEINEFYAHFHVSRDLLELRNLVQVAELIVRSAQMRHESRGLHFSRDYPALAAPSAPTILVPPAPRAH</sequence>
<dbReference type="GO" id="GO:0008734">
    <property type="term" value="F:L-aspartate oxidase activity"/>
    <property type="evidence" value="ECO:0007669"/>
    <property type="project" value="UniProtKB-EC"/>
</dbReference>
<evidence type="ECO:0000256" key="10">
    <source>
        <dbReference type="NCBIfam" id="TIGR00551"/>
    </source>
</evidence>
<dbReference type="InterPro" id="IPR037099">
    <property type="entry name" value="Fum_R/Succ_DH_flav-like_C_sf"/>
</dbReference>
<keyword evidence="7 11" id="KW-0274">FAD</keyword>
<dbReference type="InterPro" id="IPR015939">
    <property type="entry name" value="Fum_Rdtase/Succ_DH_flav-like_C"/>
</dbReference>
<dbReference type="PANTHER" id="PTHR42716">
    <property type="entry name" value="L-ASPARTATE OXIDASE"/>
    <property type="match status" value="1"/>
</dbReference>
<dbReference type="InterPro" id="IPR005288">
    <property type="entry name" value="NadB"/>
</dbReference>
<dbReference type="SUPFAM" id="SSF56425">
    <property type="entry name" value="Succinate dehydrogenase/fumarate reductase flavoprotein, catalytic domain"/>
    <property type="match status" value="1"/>
</dbReference>
<dbReference type="RefSeq" id="WP_261499053.1">
    <property type="nucleotide sequence ID" value="NZ_JAODYH010000003.1"/>
</dbReference>
<dbReference type="Proteomes" id="UP001525968">
    <property type="component" value="Unassembled WGS sequence"/>
</dbReference>
<evidence type="ECO:0000259" key="12">
    <source>
        <dbReference type="Pfam" id="PF00890"/>
    </source>
</evidence>
<dbReference type="NCBIfam" id="NF006567">
    <property type="entry name" value="PRK09077.1"/>
    <property type="match status" value="1"/>
</dbReference>
<reference evidence="14 15" key="1">
    <citation type="submission" date="2022-09" db="EMBL/GenBank/DDBJ databases">
        <title>Draft genome of isolate Be4.</title>
        <authorList>
            <person name="Sanchez-Castro I."/>
            <person name="Martinez-Rodriguez P."/>
            <person name="Descostes M."/>
            <person name="Merroun M."/>
        </authorList>
    </citation>
    <scope>NUCLEOTIDE SEQUENCE [LARGE SCALE GENOMIC DNA]</scope>
    <source>
        <strain evidence="14 15">Be4</strain>
    </source>
</reference>
<name>A0ABT2PHX8_9BURK</name>
<organism evidence="14 15">
    <name type="scientific">Acidovorax bellezanensis</name>
    <dbReference type="NCBI Taxonomy" id="2976702"/>
    <lineage>
        <taxon>Bacteria</taxon>
        <taxon>Pseudomonadati</taxon>
        <taxon>Pseudomonadota</taxon>
        <taxon>Betaproteobacteria</taxon>
        <taxon>Burkholderiales</taxon>
        <taxon>Comamonadaceae</taxon>
        <taxon>Acidovorax</taxon>
    </lineage>
</organism>
<evidence type="ECO:0000256" key="6">
    <source>
        <dbReference type="ARBA" id="ARBA00022642"/>
    </source>
</evidence>
<evidence type="ECO:0000256" key="1">
    <source>
        <dbReference type="ARBA" id="ARBA00001974"/>
    </source>
</evidence>
<dbReference type="PRINTS" id="PR00368">
    <property type="entry name" value="FADPNR"/>
</dbReference>
<dbReference type="PANTHER" id="PTHR42716:SF2">
    <property type="entry name" value="L-ASPARTATE OXIDASE, CHLOROPLASTIC"/>
    <property type="match status" value="1"/>
</dbReference>
<comment type="cofactor">
    <cofactor evidence="1 11">
        <name>FAD</name>
        <dbReference type="ChEBI" id="CHEBI:57692"/>
    </cofactor>
</comment>
<gene>
    <name evidence="14" type="primary">nadB</name>
    <name evidence="14" type="ORF">N0K08_05485</name>
</gene>
<dbReference type="InterPro" id="IPR036188">
    <property type="entry name" value="FAD/NAD-bd_sf"/>
</dbReference>
<feature type="domain" description="FAD-dependent oxidoreductase 2 FAD-binding" evidence="12">
    <location>
        <begin position="7"/>
        <end position="387"/>
    </location>
</feature>
<keyword evidence="5 11" id="KW-0285">Flavoprotein</keyword>
<comment type="catalytic activity">
    <reaction evidence="9">
        <text>L-aspartate + O2 = iminosuccinate + H2O2</text>
        <dbReference type="Rhea" id="RHEA:25876"/>
        <dbReference type="ChEBI" id="CHEBI:15379"/>
        <dbReference type="ChEBI" id="CHEBI:16240"/>
        <dbReference type="ChEBI" id="CHEBI:29991"/>
        <dbReference type="ChEBI" id="CHEBI:77875"/>
        <dbReference type="EC" id="1.4.3.16"/>
    </reaction>
    <physiologicalReaction direction="left-to-right" evidence="9">
        <dbReference type="Rhea" id="RHEA:25877"/>
    </physiologicalReaction>
</comment>
<evidence type="ECO:0000256" key="3">
    <source>
        <dbReference type="ARBA" id="ARBA00008562"/>
    </source>
</evidence>
<evidence type="ECO:0000256" key="8">
    <source>
        <dbReference type="ARBA" id="ARBA00023002"/>
    </source>
</evidence>
<dbReference type="Gene3D" id="1.20.58.100">
    <property type="entry name" value="Fumarate reductase/succinate dehydrogenase flavoprotein-like, C-terminal domain"/>
    <property type="match status" value="1"/>
</dbReference>
<comment type="pathway">
    <text evidence="2 11">Cofactor biosynthesis; NAD(+) biosynthesis; iminoaspartate from L-aspartate (oxidase route): step 1/1.</text>
</comment>
<dbReference type="EMBL" id="JAODYH010000003">
    <property type="protein sequence ID" value="MCT9810074.1"/>
    <property type="molecule type" value="Genomic_DNA"/>
</dbReference>
<dbReference type="EC" id="1.4.3.16" evidence="4 10"/>
<dbReference type="NCBIfam" id="TIGR00551">
    <property type="entry name" value="nadB"/>
    <property type="match status" value="1"/>
</dbReference>
<evidence type="ECO:0000256" key="2">
    <source>
        <dbReference type="ARBA" id="ARBA00004950"/>
    </source>
</evidence>
<evidence type="ECO:0000259" key="13">
    <source>
        <dbReference type="Pfam" id="PF02910"/>
    </source>
</evidence>
<keyword evidence="6 11" id="KW-0662">Pyridine nucleotide biosynthesis</keyword>
<keyword evidence="15" id="KW-1185">Reference proteome</keyword>
<dbReference type="InterPro" id="IPR003953">
    <property type="entry name" value="FAD-dep_OxRdtase_2_FAD-bd"/>
</dbReference>
<dbReference type="SUPFAM" id="SSF46977">
    <property type="entry name" value="Succinate dehydrogenase/fumarate reductase flavoprotein C-terminal domain"/>
    <property type="match status" value="1"/>
</dbReference>